<feature type="compositionally biased region" description="Polar residues" evidence="3">
    <location>
        <begin position="25"/>
        <end position="51"/>
    </location>
</feature>
<keyword evidence="6" id="KW-1185">Reference proteome</keyword>
<feature type="compositionally biased region" description="Low complexity" evidence="3">
    <location>
        <begin position="242"/>
        <end position="257"/>
    </location>
</feature>
<dbReference type="Gene3D" id="3.40.50.1820">
    <property type="entry name" value="alpha/beta hydrolase"/>
    <property type="match status" value="1"/>
</dbReference>
<protein>
    <recommendedName>
        <fullName evidence="4">CCT domain-containing protein</fullName>
    </recommendedName>
</protein>
<dbReference type="InterPro" id="IPR010402">
    <property type="entry name" value="CCT_domain"/>
</dbReference>
<comment type="subcellular location">
    <subcellularLocation>
        <location evidence="1">Nucleus</location>
    </subcellularLocation>
</comment>
<dbReference type="InterPro" id="IPR045281">
    <property type="entry name" value="CONSTANS-like"/>
</dbReference>
<feature type="compositionally biased region" description="Polar residues" evidence="3">
    <location>
        <begin position="157"/>
        <end position="186"/>
    </location>
</feature>
<dbReference type="PROSITE" id="PS51017">
    <property type="entry name" value="CCT"/>
    <property type="match status" value="1"/>
</dbReference>
<organism evidence="5 6">
    <name type="scientific">Tetraparma gracilis</name>
    <dbReference type="NCBI Taxonomy" id="2962635"/>
    <lineage>
        <taxon>Eukaryota</taxon>
        <taxon>Sar</taxon>
        <taxon>Stramenopiles</taxon>
        <taxon>Ochrophyta</taxon>
        <taxon>Bolidophyceae</taxon>
        <taxon>Parmales</taxon>
        <taxon>Triparmaceae</taxon>
        <taxon>Tetraparma</taxon>
    </lineage>
</organism>
<dbReference type="Pfam" id="PF01764">
    <property type="entry name" value="Lipase_3"/>
    <property type="match status" value="1"/>
</dbReference>
<accession>A0ABQ6MM25</accession>
<feature type="region of interest" description="Disordered" evidence="3">
    <location>
        <begin position="242"/>
        <end position="265"/>
    </location>
</feature>
<evidence type="ECO:0000259" key="4">
    <source>
        <dbReference type="PROSITE" id="PS51017"/>
    </source>
</evidence>
<dbReference type="EMBL" id="BRYB01002963">
    <property type="protein sequence ID" value="GMI28265.1"/>
    <property type="molecule type" value="Genomic_DNA"/>
</dbReference>
<sequence length="1032" mass="110070">MSNPPGPLPTPASLPPPPHPGPRAVSSSAVASTDQPLLPQSRSRANSVSFRSRSNSIDLLALVADSDLDLGMDAVPMSTSKPISIPSSSPPPVSSSFSSFPPSHLSISLSSSFGGGSFGGGSFGFGNSLTSLPSPIHTAGSLNTSLPPFHPKRPRSSSDVSLTTDINTSRYQPSLTTISDASPRLTSPSANPLRRPPLSRPRSNSEASAGAPPGSGGHPRANSFSFATGQISTVSRPRSFSNLSFNSAGSSSNGSNSPPRQRSRTMSLLDELERQRFEGNSHLGFAEHLSESLEEPFAQRRRFNTGSFDDNDSWTGGAYGFGYYGGGSFDSTSGNPAFPGSSVQDYPVSYSPPSQPAFAQTEPEGIAARVPPSEDILGKKCALLKGYATQQGSRDFPHVHFRKLYNKEGRVGIYAPRERAGLLAQYRKKKAQRNWGKKIRYGVRSVNADSRVRVQGRFVRAKGAEATPAKSSKSRGKVDELLFGRADPDDEIMPVPLPPSPPSRDTPNLATFSAFLREATGNLTRSSGAVVSASDALSSFTTNVEVLLKQTQASTPLLMNALIGSATSLVLDNKSGLKAASETLIERAEKLALEQGVDLSDAAASARATAEFTEELVELSNSLLTRGYFPPAFPPPTPPLASDPRALFADFPVAPLSPTSSVAPEALPFAQLSGAVYSGDRAEMLQEVFSLGHNIVVDGYCGDVQYIVTDCVSSGGELRRVVTVKGFDATDANINRERLVNEIVRAVPTPLGPVAVHAGFLGMARSLLEELRPHIMEKRAPGRNLVLTGHSIGASIITLVMLLLCEEMGRGWVMENVEVVWGFGAPPFVDERSLEGLQGGGREEMEEGEVGCRTLRAFGLPPTLVRGFVQGWDAVPRLFCRSDPAYPLVGDLGADGVTLYSSGPPRVLRPLLKAVLAIAPTWPEMSQIYNETGAVGFQNIGTNYLLLPEEAQYLSDRFISVAVSVPAIGPVLIVSGDHLLDVLEFGFPMTVFSISFVPAALRSFVHHFHPAYTEPIRAFAKSAKDNKNKIEV</sequence>
<feature type="compositionally biased region" description="Low complexity" evidence="3">
    <location>
        <begin position="77"/>
        <end position="87"/>
    </location>
</feature>
<evidence type="ECO:0000256" key="3">
    <source>
        <dbReference type="SAM" id="MobiDB-lite"/>
    </source>
</evidence>
<evidence type="ECO:0000313" key="6">
    <source>
        <dbReference type="Proteomes" id="UP001165060"/>
    </source>
</evidence>
<keyword evidence="2" id="KW-0539">Nucleus</keyword>
<evidence type="ECO:0000256" key="1">
    <source>
        <dbReference type="ARBA" id="ARBA00004123"/>
    </source>
</evidence>
<dbReference type="Proteomes" id="UP001165060">
    <property type="component" value="Unassembled WGS sequence"/>
</dbReference>
<name>A0ABQ6MM25_9STRA</name>
<evidence type="ECO:0000256" key="2">
    <source>
        <dbReference type="ARBA" id="ARBA00023242"/>
    </source>
</evidence>
<dbReference type="PANTHER" id="PTHR31319:SF77">
    <property type="entry name" value="ZINC FINGER PROTEIN CONSTANS-LIKE 4"/>
    <property type="match status" value="1"/>
</dbReference>
<feature type="compositionally biased region" description="Low complexity" evidence="3">
    <location>
        <begin position="94"/>
        <end position="104"/>
    </location>
</feature>
<evidence type="ECO:0000313" key="5">
    <source>
        <dbReference type="EMBL" id="GMI28265.1"/>
    </source>
</evidence>
<comment type="caution">
    <text evidence="5">The sequence shown here is derived from an EMBL/GenBank/DDBJ whole genome shotgun (WGS) entry which is preliminary data.</text>
</comment>
<reference evidence="5 6" key="1">
    <citation type="journal article" date="2023" name="Commun. Biol.">
        <title>Genome analysis of Parmales, the sister group of diatoms, reveals the evolutionary specialization of diatoms from phago-mixotrophs to photoautotrophs.</title>
        <authorList>
            <person name="Ban H."/>
            <person name="Sato S."/>
            <person name="Yoshikawa S."/>
            <person name="Yamada K."/>
            <person name="Nakamura Y."/>
            <person name="Ichinomiya M."/>
            <person name="Sato N."/>
            <person name="Blanc-Mathieu R."/>
            <person name="Endo H."/>
            <person name="Kuwata A."/>
            <person name="Ogata H."/>
        </authorList>
    </citation>
    <scope>NUCLEOTIDE SEQUENCE [LARGE SCALE GENOMIC DNA]</scope>
</reference>
<feature type="region of interest" description="Disordered" evidence="3">
    <location>
        <begin position="77"/>
        <end position="104"/>
    </location>
</feature>
<feature type="compositionally biased region" description="Low complexity" evidence="3">
    <location>
        <begin position="200"/>
        <end position="212"/>
    </location>
</feature>
<proteinExistence type="predicted"/>
<feature type="domain" description="CCT" evidence="4">
    <location>
        <begin position="419"/>
        <end position="461"/>
    </location>
</feature>
<feature type="compositionally biased region" description="Pro residues" evidence="3">
    <location>
        <begin position="1"/>
        <end position="21"/>
    </location>
</feature>
<dbReference type="PANTHER" id="PTHR31319">
    <property type="entry name" value="ZINC FINGER PROTEIN CONSTANS-LIKE 4"/>
    <property type="match status" value="1"/>
</dbReference>
<gene>
    <name evidence="5" type="ORF">TeGR_g6914</name>
</gene>
<dbReference type="InterPro" id="IPR029058">
    <property type="entry name" value="AB_hydrolase_fold"/>
</dbReference>
<dbReference type="InterPro" id="IPR002921">
    <property type="entry name" value="Fungal_lipase-type"/>
</dbReference>
<feature type="region of interest" description="Disordered" evidence="3">
    <location>
        <begin position="1"/>
        <end position="51"/>
    </location>
</feature>
<dbReference type="Pfam" id="PF06203">
    <property type="entry name" value="CCT"/>
    <property type="match status" value="1"/>
</dbReference>
<feature type="region of interest" description="Disordered" evidence="3">
    <location>
        <begin position="142"/>
        <end position="224"/>
    </location>
</feature>
<dbReference type="SUPFAM" id="SSF53474">
    <property type="entry name" value="alpha/beta-Hydrolases"/>
    <property type="match status" value="1"/>
</dbReference>